<keyword evidence="3" id="KW-1185">Reference proteome</keyword>
<organism evidence="2 3">
    <name type="scientific">Aspergillus taichungensis</name>
    <dbReference type="NCBI Taxonomy" id="482145"/>
    <lineage>
        <taxon>Eukaryota</taxon>
        <taxon>Fungi</taxon>
        <taxon>Dikarya</taxon>
        <taxon>Ascomycota</taxon>
        <taxon>Pezizomycotina</taxon>
        <taxon>Eurotiomycetes</taxon>
        <taxon>Eurotiomycetidae</taxon>
        <taxon>Eurotiales</taxon>
        <taxon>Aspergillaceae</taxon>
        <taxon>Aspergillus</taxon>
        <taxon>Aspergillus subgen. Circumdati</taxon>
    </lineage>
</organism>
<protein>
    <submittedName>
        <fullName evidence="2">Uncharacterized protein</fullName>
    </submittedName>
</protein>
<sequence>MSHFVILFTLFIYFQQRLFQHDMDSTLYILPNFNLFNLLFFPDAVARLRVLVCVIFGLYRWVQVRSCKQNSRWMYGVEWTGCLTGRMDLSDRCLVI</sequence>
<keyword evidence="1" id="KW-0812">Transmembrane</keyword>
<gene>
    <name evidence="2" type="ORF">BDW42DRAFT_36381</name>
</gene>
<name>A0A2J5I4B7_9EURO</name>
<evidence type="ECO:0000313" key="2">
    <source>
        <dbReference type="EMBL" id="PLN84610.1"/>
    </source>
</evidence>
<evidence type="ECO:0000256" key="1">
    <source>
        <dbReference type="SAM" id="Phobius"/>
    </source>
</evidence>
<evidence type="ECO:0000313" key="3">
    <source>
        <dbReference type="Proteomes" id="UP000235023"/>
    </source>
</evidence>
<keyword evidence="1" id="KW-0472">Membrane</keyword>
<feature type="transmembrane region" description="Helical" evidence="1">
    <location>
        <begin position="44"/>
        <end position="62"/>
    </location>
</feature>
<dbReference type="Proteomes" id="UP000235023">
    <property type="component" value="Unassembled WGS sequence"/>
</dbReference>
<proteinExistence type="predicted"/>
<keyword evidence="1" id="KW-1133">Transmembrane helix</keyword>
<dbReference type="EMBL" id="KZ559510">
    <property type="protein sequence ID" value="PLN84610.1"/>
    <property type="molecule type" value="Genomic_DNA"/>
</dbReference>
<accession>A0A2J5I4B7</accession>
<dbReference type="AlphaFoldDB" id="A0A2J5I4B7"/>
<reference evidence="3" key="1">
    <citation type="submission" date="2017-12" db="EMBL/GenBank/DDBJ databases">
        <authorList>
            <consortium name="DOE Joint Genome Institute"/>
            <person name="Mondo S.J."/>
            <person name="Kjaerbolling I."/>
            <person name="Vesth T.C."/>
            <person name="Frisvad J.C."/>
            <person name="Nybo J.L."/>
            <person name="Theobald S."/>
            <person name="Kuo A."/>
            <person name="Bowyer P."/>
            <person name="Matsuda Y."/>
            <person name="Lyhne E.K."/>
            <person name="Kogle M.E."/>
            <person name="Clum A."/>
            <person name="Lipzen A."/>
            <person name="Salamov A."/>
            <person name="Ngan C.Y."/>
            <person name="Daum C."/>
            <person name="Chiniquy J."/>
            <person name="Barry K."/>
            <person name="LaButti K."/>
            <person name="Haridas S."/>
            <person name="Simmons B.A."/>
            <person name="Magnuson J.K."/>
            <person name="Mortensen U.H."/>
            <person name="Larsen T.O."/>
            <person name="Grigoriev I.V."/>
            <person name="Baker S.E."/>
            <person name="Andersen M.R."/>
            <person name="Nordberg H.P."/>
            <person name="Cantor M.N."/>
            <person name="Hua S.X."/>
        </authorList>
    </citation>
    <scope>NUCLEOTIDE SEQUENCE [LARGE SCALE GENOMIC DNA]</scope>
    <source>
        <strain evidence="3">IBT 19404</strain>
    </source>
</reference>